<keyword evidence="9 12" id="KW-0460">Magnesium</keyword>
<evidence type="ECO:0000256" key="5">
    <source>
        <dbReference type="ARBA" id="ARBA00022519"/>
    </source>
</evidence>
<evidence type="ECO:0000313" key="15">
    <source>
        <dbReference type="Proteomes" id="UP000294412"/>
    </source>
</evidence>
<comment type="similarity">
    <text evidence="3 12">Belongs to the UbiA prenyltransferase family.</text>
</comment>
<dbReference type="CDD" id="cd13959">
    <property type="entry name" value="PT_UbiA_COQ2"/>
    <property type="match status" value="1"/>
</dbReference>
<dbReference type="GO" id="GO:0006744">
    <property type="term" value="P:ubiquinone biosynthetic process"/>
    <property type="evidence" value="ECO:0007669"/>
    <property type="project" value="UniProtKB-UniRule"/>
</dbReference>
<keyword evidence="11 12" id="KW-0472">Membrane</keyword>
<dbReference type="FunFam" id="1.20.120.1780:FF:000001">
    <property type="entry name" value="4-hydroxybenzoate octaprenyltransferase"/>
    <property type="match status" value="1"/>
</dbReference>
<dbReference type="FunFam" id="1.10.357.140:FF:000002">
    <property type="entry name" value="4-hydroxybenzoate octaprenyltransferase"/>
    <property type="match status" value="1"/>
</dbReference>
<dbReference type="OrthoDB" id="9782418at2"/>
<keyword evidence="8 12" id="KW-0812">Transmembrane</keyword>
<reference evidence="14 15" key="1">
    <citation type="submission" date="2019-02" db="EMBL/GenBank/DDBJ databases">
        <authorList>
            <person name="Manzano-Marin A."/>
            <person name="Manzano-Marin A."/>
        </authorList>
    </citation>
    <scope>NUCLEOTIDE SEQUENCE [LARGE SCALE GENOMIC DNA]</scope>
    <source>
        <strain evidence="14 15">ErCicuneomaculata</strain>
    </source>
</reference>
<dbReference type="Pfam" id="PF01040">
    <property type="entry name" value="UbiA"/>
    <property type="match status" value="1"/>
</dbReference>
<evidence type="ECO:0000256" key="10">
    <source>
        <dbReference type="ARBA" id="ARBA00022989"/>
    </source>
</evidence>
<dbReference type="InterPro" id="IPR039653">
    <property type="entry name" value="Prenyltransferase"/>
</dbReference>
<keyword evidence="4 12" id="KW-1003">Cell membrane</keyword>
<dbReference type="UniPathway" id="UPA00232"/>
<comment type="catalytic activity">
    <reaction evidence="12">
        <text>all-trans-octaprenyl diphosphate + 4-hydroxybenzoate = 4-hydroxy-3-(all-trans-octaprenyl)benzoate + diphosphate</text>
        <dbReference type="Rhea" id="RHEA:27782"/>
        <dbReference type="ChEBI" id="CHEBI:1617"/>
        <dbReference type="ChEBI" id="CHEBI:17879"/>
        <dbReference type="ChEBI" id="CHEBI:33019"/>
        <dbReference type="ChEBI" id="CHEBI:57711"/>
        <dbReference type="EC" id="2.5.1.39"/>
    </reaction>
</comment>
<dbReference type="Gene3D" id="1.20.120.1780">
    <property type="entry name" value="UbiA prenyltransferase"/>
    <property type="match status" value="1"/>
</dbReference>
<keyword evidence="7 12" id="KW-0831">Ubiquinone biosynthesis</keyword>
<dbReference type="PANTHER" id="PTHR11048:SF28">
    <property type="entry name" value="4-HYDROXYBENZOATE POLYPRENYLTRANSFERASE, MITOCHONDRIAL"/>
    <property type="match status" value="1"/>
</dbReference>
<dbReference type="GO" id="GO:0008412">
    <property type="term" value="F:4-hydroxybenzoate polyprenyltransferase activity"/>
    <property type="evidence" value="ECO:0007669"/>
    <property type="project" value="UniProtKB-UniRule"/>
</dbReference>
<evidence type="ECO:0000256" key="3">
    <source>
        <dbReference type="ARBA" id="ARBA00005985"/>
    </source>
</evidence>
<dbReference type="Proteomes" id="UP000294412">
    <property type="component" value="Chromosome"/>
</dbReference>
<proteinExistence type="inferred from homology"/>
<dbReference type="InterPro" id="IPR044878">
    <property type="entry name" value="UbiA_sf"/>
</dbReference>
<dbReference type="InterPro" id="IPR000537">
    <property type="entry name" value="UbiA_prenyltransferase"/>
</dbReference>
<feature type="transmembrane region" description="Helical" evidence="12">
    <location>
        <begin position="232"/>
        <end position="252"/>
    </location>
</feature>
<feature type="transmembrane region" description="Helical" evidence="12">
    <location>
        <begin position="48"/>
        <end position="70"/>
    </location>
</feature>
<comment type="function">
    <text evidence="12">Catalyzes the prenylation of para-hydroxybenzoate (PHB) with an all-trans polyprenyl group. Mediates the second step in the final reaction sequence of ubiquinone-8 (UQ-8) biosynthesis, which is the condensation of the polyisoprenoid side chain with PHB, generating the first membrane-bound Q intermediate 3-octaprenyl-4-hydroxybenzoate.</text>
</comment>
<keyword evidence="5 12" id="KW-0997">Cell inner membrane</keyword>
<evidence type="ECO:0000256" key="11">
    <source>
        <dbReference type="ARBA" id="ARBA00023136"/>
    </source>
</evidence>
<comment type="pathway">
    <text evidence="12">Cofactor biosynthesis; ubiquinone biosynthesis.</text>
</comment>
<name>A0A451D1Y1_9GAMM</name>
<evidence type="ECO:0000256" key="9">
    <source>
        <dbReference type="ARBA" id="ARBA00022842"/>
    </source>
</evidence>
<gene>
    <name evidence="12 14" type="primary">ubiA</name>
    <name evidence="14" type="ORF">ERCICUMA2628_169</name>
</gene>
<keyword evidence="6 12" id="KW-0808">Transferase</keyword>
<evidence type="ECO:0000256" key="13">
    <source>
        <dbReference type="NCBIfam" id="TIGR01474"/>
    </source>
</evidence>
<feature type="transmembrane region" description="Helical" evidence="12">
    <location>
        <begin position="98"/>
        <end position="128"/>
    </location>
</feature>
<feature type="transmembrane region" description="Helical" evidence="12">
    <location>
        <begin position="165"/>
        <end position="183"/>
    </location>
</feature>
<dbReference type="NCBIfam" id="TIGR01474">
    <property type="entry name" value="ubiA_proteo"/>
    <property type="match status" value="1"/>
</dbReference>
<feature type="transmembrane region" description="Helical" evidence="12">
    <location>
        <begin position="264"/>
        <end position="284"/>
    </location>
</feature>
<dbReference type="EC" id="2.5.1.39" evidence="12 13"/>
<evidence type="ECO:0000256" key="2">
    <source>
        <dbReference type="ARBA" id="ARBA00004141"/>
    </source>
</evidence>
<dbReference type="GO" id="GO:0005886">
    <property type="term" value="C:plasma membrane"/>
    <property type="evidence" value="ECO:0007669"/>
    <property type="project" value="UniProtKB-SubCell"/>
</dbReference>
<comment type="cofactor">
    <cofactor evidence="1 12">
        <name>Mg(2+)</name>
        <dbReference type="ChEBI" id="CHEBI:18420"/>
    </cofactor>
</comment>
<dbReference type="InterPro" id="IPR006370">
    <property type="entry name" value="HB_polyprenyltransferase-like"/>
</dbReference>
<dbReference type="PANTHER" id="PTHR11048">
    <property type="entry name" value="PRENYLTRANSFERASES"/>
    <property type="match status" value="1"/>
</dbReference>
<keyword evidence="10 12" id="KW-1133">Transmembrane helix</keyword>
<evidence type="ECO:0000313" key="14">
    <source>
        <dbReference type="EMBL" id="VFP79619.1"/>
    </source>
</evidence>
<evidence type="ECO:0000256" key="12">
    <source>
        <dbReference type="HAMAP-Rule" id="MF_01635"/>
    </source>
</evidence>
<dbReference type="HAMAP" id="MF_01635">
    <property type="entry name" value="UbiA"/>
    <property type="match status" value="1"/>
</dbReference>
<accession>A0A451D1Y1</accession>
<evidence type="ECO:0000256" key="6">
    <source>
        <dbReference type="ARBA" id="ARBA00022679"/>
    </source>
</evidence>
<sequence length="287" mass="32549">MQSILKISNLRAYYYLLRINQPSGLFLLLWPTLWALWLSGLNTPPLKIFLVFVLGVFFMRSAGCVVNDIVDLKIDGHILRTKERVLPSGEISIQEAKFLYIGLLLISCCLVCNLHFLTIYLSLFGLVLTCIYPFMKRYTHLPQVILGLSFSWGIPMAWVEVSNSITITCFLLFLANLCWVVSYDTQYSMADRADDLKMGVKSTAILFGCYDKIIISLLQLVTLLLLTLVGLLIGLHLIFYISILIACVLFIYQQVLINNREPDLCLKAFMQNNWVGLIIFIGIASSI</sequence>
<organism evidence="14 15">
    <name type="scientific">Candidatus Erwinia haradaeae</name>
    <dbReference type="NCBI Taxonomy" id="1922217"/>
    <lineage>
        <taxon>Bacteria</taxon>
        <taxon>Pseudomonadati</taxon>
        <taxon>Pseudomonadota</taxon>
        <taxon>Gammaproteobacteria</taxon>
        <taxon>Enterobacterales</taxon>
        <taxon>Erwiniaceae</taxon>
        <taxon>Erwinia</taxon>
    </lineage>
</organism>
<protein>
    <recommendedName>
        <fullName evidence="12 13">4-hydroxybenzoate octaprenyltransferase</fullName>
        <ecNumber evidence="12 13">2.5.1.39</ecNumber>
    </recommendedName>
    <alternativeName>
        <fullName evidence="12">4-HB polyprenyltransferase</fullName>
    </alternativeName>
</protein>
<feature type="transmembrane region" description="Helical" evidence="12">
    <location>
        <begin position="12"/>
        <end position="36"/>
    </location>
</feature>
<evidence type="ECO:0000256" key="4">
    <source>
        <dbReference type="ARBA" id="ARBA00022475"/>
    </source>
</evidence>
<comment type="subcellular location">
    <subcellularLocation>
        <location evidence="12">Cell inner membrane</location>
        <topology evidence="12">Multi-pass membrane protein</topology>
    </subcellularLocation>
    <subcellularLocation>
        <location evidence="2">Membrane</location>
        <topology evidence="2">Multi-pass membrane protein</topology>
    </subcellularLocation>
</comment>
<dbReference type="RefSeq" id="WP_157993403.1">
    <property type="nucleotide sequence ID" value="NZ_LR217703.1"/>
</dbReference>
<dbReference type="EMBL" id="LR217703">
    <property type="protein sequence ID" value="VFP79619.1"/>
    <property type="molecule type" value="Genomic_DNA"/>
</dbReference>
<feature type="transmembrane region" description="Helical" evidence="12">
    <location>
        <begin position="204"/>
        <end position="226"/>
    </location>
</feature>
<dbReference type="AlphaFoldDB" id="A0A451D1Y1"/>
<evidence type="ECO:0000256" key="8">
    <source>
        <dbReference type="ARBA" id="ARBA00022692"/>
    </source>
</evidence>
<evidence type="ECO:0000256" key="7">
    <source>
        <dbReference type="ARBA" id="ARBA00022688"/>
    </source>
</evidence>
<dbReference type="Gene3D" id="1.10.357.140">
    <property type="entry name" value="UbiA prenyltransferase"/>
    <property type="match status" value="1"/>
</dbReference>
<evidence type="ECO:0000256" key="1">
    <source>
        <dbReference type="ARBA" id="ARBA00001946"/>
    </source>
</evidence>